<dbReference type="CDD" id="cd02440">
    <property type="entry name" value="AdoMet_MTases"/>
    <property type="match status" value="1"/>
</dbReference>
<dbReference type="InterPro" id="IPR010280">
    <property type="entry name" value="U5_MeTrfase_fam"/>
</dbReference>
<dbReference type="PROSITE" id="PS01230">
    <property type="entry name" value="TRMA_1"/>
    <property type="match status" value="1"/>
</dbReference>
<dbReference type="GO" id="GO:0070041">
    <property type="term" value="F:rRNA (uridine-C5-)-methyltransferase activity"/>
    <property type="evidence" value="ECO:0007669"/>
    <property type="project" value="TreeGrafter"/>
</dbReference>
<gene>
    <name evidence="7" type="primary">trmA</name>
    <name evidence="7" type="ordered locus">DEFDS_0222</name>
</gene>
<comment type="similarity">
    <text evidence="4">Belongs to the class I-like SAM-binding methyltransferase superfamily. RNA M5U methyltransferase family.</text>
</comment>
<organism evidence="7 8">
    <name type="scientific">Deferribacter desulfuricans (strain DSM 14783 / JCM 11476 / NBRC 101012 / SSM1)</name>
    <dbReference type="NCBI Taxonomy" id="639282"/>
    <lineage>
        <taxon>Bacteria</taxon>
        <taxon>Pseudomonadati</taxon>
        <taxon>Deferribacterota</taxon>
        <taxon>Deferribacteres</taxon>
        <taxon>Deferribacterales</taxon>
        <taxon>Deferribacteraceae</taxon>
        <taxon>Deferribacter</taxon>
    </lineage>
</organism>
<keyword evidence="2 4" id="KW-0808">Transferase</keyword>
<dbReference type="Gene3D" id="2.40.50.1070">
    <property type="match status" value="1"/>
</dbReference>
<evidence type="ECO:0000256" key="5">
    <source>
        <dbReference type="PROSITE-ProRule" id="PRU10015"/>
    </source>
</evidence>
<feature type="active site" description="Nucleophile" evidence="4">
    <location>
        <position position="349"/>
    </location>
</feature>
<feature type="binding site" evidence="4">
    <location>
        <position position="323"/>
    </location>
    <ligand>
        <name>S-adenosyl-L-methionine</name>
        <dbReference type="ChEBI" id="CHEBI:59789"/>
    </ligand>
</feature>
<dbReference type="GO" id="GO:0030697">
    <property type="term" value="F:tRNA (uracil(54)-C5)-methyltransferase activity, S-adenosyl methionine-dependent"/>
    <property type="evidence" value="ECO:0007669"/>
    <property type="project" value="UniProtKB-EC"/>
</dbReference>
<feature type="binding site" evidence="4">
    <location>
        <position position="261"/>
    </location>
    <ligand>
        <name>S-adenosyl-L-methionine</name>
        <dbReference type="ChEBI" id="CHEBI:59789"/>
    </ligand>
</feature>
<accession>D3PAW0</accession>
<evidence type="ECO:0000259" key="6">
    <source>
        <dbReference type="PROSITE" id="PS50926"/>
    </source>
</evidence>
<proteinExistence type="inferred from homology"/>
<feature type="active site" evidence="5">
    <location>
        <position position="349"/>
    </location>
</feature>
<evidence type="ECO:0000313" key="8">
    <source>
        <dbReference type="Proteomes" id="UP000001520"/>
    </source>
</evidence>
<dbReference type="Pfam" id="PF05958">
    <property type="entry name" value="tRNA_U5-meth_tr"/>
    <property type="match status" value="1"/>
</dbReference>
<dbReference type="Pfam" id="PF01938">
    <property type="entry name" value="TRAM"/>
    <property type="match status" value="1"/>
</dbReference>
<dbReference type="InterPro" id="IPR002792">
    <property type="entry name" value="TRAM_dom"/>
</dbReference>
<keyword evidence="8" id="KW-1185">Reference proteome</keyword>
<dbReference type="SUPFAM" id="SSF50249">
    <property type="entry name" value="Nucleic acid-binding proteins"/>
    <property type="match status" value="1"/>
</dbReference>
<dbReference type="SUPFAM" id="SSF53335">
    <property type="entry name" value="S-adenosyl-L-methionine-dependent methyltransferases"/>
    <property type="match status" value="1"/>
</dbReference>
<evidence type="ECO:0000256" key="3">
    <source>
        <dbReference type="ARBA" id="ARBA00022691"/>
    </source>
</evidence>
<dbReference type="RefSeq" id="WP_013006981.1">
    <property type="nucleotide sequence ID" value="NC_013939.1"/>
</dbReference>
<dbReference type="PANTHER" id="PTHR11061">
    <property type="entry name" value="RNA M5U METHYLTRANSFERASE"/>
    <property type="match status" value="1"/>
</dbReference>
<dbReference type="GO" id="GO:0070475">
    <property type="term" value="P:rRNA base methylation"/>
    <property type="evidence" value="ECO:0007669"/>
    <property type="project" value="TreeGrafter"/>
</dbReference>
<dbReference type="AlphaFoldDB" id="D3PAW0"/>
<evidence type="ECO:0000313" key="7">
    <source>
        <dbReference type="EMBL" id="BAI79733.1"/>
    </source>
</evidence>
<dbReference type="PROSITE" id="PS51687">
    <property type="entry name" value="SAM_MT_RNA_M5U"/>
    <property type="match status" value="1"/>
</dbReference>
<dbReference type="eggNOG" id="COG2265">
    <property type="taxonomic scope" value="Bacteria"/>
</dbReference>
<keyword evidence="1 4" id="KW-0489">Methyltransferase</keyword>
<feature type="binding site" evidence="4">
    <location>
        <position position="234"/>
    </location>
    <ligand>
        <name>S-adenosyl-L-methionine</name>
        <dbReference type="ChEBI" id="CHEBI:59789"/>
    </ligand>
</feature>
<protein>
    <submittedName>
        <fullName evidence="7">tRNA (Uracil-5-)-methyltransferase</fullName>
        <ecNumber evidence="7">2.1.1.35</ecNumber>
    </submittedName>
</protein>
<dbReference type="Gene3D" id="2.40.50.140">
    <property type="entry name" value="Nucleic acid-binding proteins"/>
    <property type="match status" value="1"/>
</dbReference>
<dbReference type="OrthoDB" id="9804590at2"/>
<evidence type="ECO:0000256" key="4">
    <source>
        <dbReference type="PROSITE-ProRule" id="PRU01024"/>
    </source>
</evidence>
<dbReference type="Proteomes" id="UP000001520">
    <property type="component" value="Chromosome"/>
</dbReference>
<evidence type="ECO:0000256" key="2">
    <source>
        <dbReference type="ARBA" id="ARBA00022679"/>
    </source>
</evidence>
<dbReference type="PANTHER" id="PTHR11061:SF30">
    <property type="entry name" value="TRNA (URACIL(54)-C(5))-METHYLTRANSFERASE"/>
    <property type="match status" value="1"/>
</dbReference>
<sequence>MIYKNVEIIDTAYGGYGVAKVDGGFTVFIPQTVEGDVVDFEIFEKKKTHSFAKLIKIHKPSKLRREFPCKFFNECGGCQFGHIDYDYQIEIKKRLINNFFRKVEGFKIDSVITSPEFRYRFRATFRLKNGKFGFLGFKSNKFIPITDCLICKETVVEKISKIANEYKGSEINKCYIIENEKGEALLNTDIKLGNLEDFKDIIGLKTKNKILGDSLLKIDVGDFYYYVGFDSFSQSNRFLLREFAEVVVSFVDENDSVLELYAGSGFFTHKVAKKAKAVLAIEENREAISLLKKLNVENVDIIYSKAENIKRIDINPYNTLLVDPPRTGLSKPVIDAISNRFEKIVYVSCNPSTMARDILRLSNNYDLKKYLFIDMFPNTYHIESIALLERKEG</sequence>
<reference evidence="7 8" key="1">
    <citation type="journal article" date="2010" name="DNA Res.">
        <title>Bacterial lifestyle in a deep-sea hydrothermal vent chimney revealed by the genome sequence of the thermophilic bacterium Deferribacter desulfuricans SSM1.</title>
        <authorList>
            <person name="Takaki Y."/>
            <person name="Shimamura S."/>
            <person name="Nakagawa S."/>
            <person name="Fukuhara Y."/>
            <person name="Horikawa H."/>
            <person name="Ankai A."/>
            <person name="Harada T."/>
            <person name="Hosoyama A."/>
            <person name="Oguchi A."/>
            <person name="Fukui S."/>
            <person name="Fujita N."/>
            <person name="Takami H."/>
            <person name="Takai K."/>
        </authorList>
    </citation>
    <scope>NUCLEOTIDE SEQUENCE [LARGE SCALE GENOMIC DNA]</scope>
    <source>
        <strain evidence="8">DSM 14783 / JCM 11476 / NBRC 101012 / SSM1</strain>
    </source>
</reference>
<name>D3PAW0_DEFDS</name>
<dbReference type="KEGG" id="ddf:DEFDS_0222"/>
<dbReference type="InterPro" id="IPR029063">
    <property type="entry name" value="SAM-dependent_MTases_sf"/>
</dbReference>
<keyword evidence="3 4" id="KW-0949">S-adenosyl-L-methionine</keyword>
<feature type="binding site" evidence="4">
    <location>
        <position position="282"/>
    </location>
    <ligand>
        <name>S-adenosyl-L-methionine</name>
        <dbReference type="ChEBI" id="CHEBI:59789"/>
    </ligand>
</feature>
<dbReference type="Gene3D" id="3.40.50.150">
    <property type="entry name" value="Vaccinia Virus protein VP39"/>
    <property type="match status" value="1"/>
</dbReference>
<dbReference type="InterPro" id="IPR012340">
    <property type="entry name" value="NA-bd_OB-fold"/>
</dbReference>
<dbReference type="EC" id="2.1.1.35" evidence="7"/>
<dbReference type="EMBL" id="AP011529">
    <property type="protein sequence ID" value="BAI79733.1"/>
    <property type="molecule type" value="Genomic_DNA"/>
</dbReference>
<dbReference type="InterPro" id="IPR030390">
    <property type="entry name" value="MeTrfase_TrmA_AS"/>
</dbReference>
<dbReference type="STRING" id="639282.DEFDS_0222"/>
<feature type="domain" description="TRAM" evidence="6">
    <location>
        <begin position="1"/>
        <end position="56"/>
    </location>
</feature>
<dbReference type="PROSITE" id="PS50926">
    <property type="entry name" value="TRAM"/>
    <property type="match status" value="1"/>
</dbReference>
<dbReference type="HOGENOM" id="CLU_014689_8_1_0"/>
<evidence type="ECO:0000256" key="1">
    <source>
        <dbReference type="ARBA" id="ARBA00022603"/>
    </source>
</evidence>